<keyword evidence="4" id="KW-1003">Cell membrane</keyword>
<dbReference type="PRINTS" id="PR00344">
    <property type="entry name" value="BCTRLSENSOR"/>
</dbReference>
<dbReference type="Proteomes" id="UP000001929">
    <property type="component" value="Chromosome"/>
</dbReference>
<dbReference type="PANTHER" id="PTHR44936">
    <property type="entry name" value="SENSOR PROTEIN CREC"/>
    <property type="match status" value="1"/>
</dbReference>
<dbReference type="Pfam" id="PF02518">
    <property type="entry name" value="HATPase_c"/>
    <property type="match status" value="1"/>
</dbReference>
<dbReference type="InterPro" id="IPR003661">
    <property type="entry name" value="HisK_dim/P_dom"/>
</dbReference>
<dbReference type="PROSITE" id="PS50109">
    <property type="entry name" value="HIS_KIN"/>
    <property type="match status" value="1"/>
</dbReference>
<evidence type="ECO:0000259" key="11">
    <source>
        <dbReference type="PROSITE" id="PS50109"/>
    </source>
</evidence>
<accession>Q2RPP7</accession>
<dbReference type="GO" id="GO:0000155">
    <property type="term" value="F:phosphorelay sensor kinase activity"/>
    <property type="evidence" value="ECO:0007669"/>
    <property type="project" value="InterPro"/>
</dbReference>
<keyword evidence="10" id="KW-1133">Transmembrane helix</keyword>
<dbReference type="Gene3D" id="3.30.565.10">
    <property type="entry name" value="Histidine kinase-like ATPase, C-terminal domain"/>
    <property type="match status" value="1"/>
</dbReference>
<evidence type="ECO:0000256" key="1">
    <source>
        <dbReference type="ARBA" id="ARBA00000085"/>
    </source>
</evidence>
<gene>
    <name evidence="12" type="ordered locus">Rru_A3103</name>
</gene>
<dbReference type="InterPro" id="IPR014265">
    <property type="entry name" value="XrtA/PrsK"/>
</dbReference>
<evidence type="ECO:0000256" key="10">
    <source>
        <dbReference type="SAM" id="Phobius"/>
    </source>
</evidence>
<proteinExistence type="predicted"/>
<evidence type="ECO:0000256" key="9">
    <source>
        <dbReference type="ARBA" id="ARBA00023026"/>
    </source>
</evidence>
<organism evidence="12 13">
    <name type="scientific">Rhodospirillum rubrum (strain ATCC 11170 / ATH 1.1.1 / DSM 467 / LMG 4362 / NCIMB 8255 / S1)</name>
    <dbReference type="NCBI Taxonomy" id="269796"/>
    <lineage>
        <taxon>Bacteria</taxon>
        <taxon>Pseudomonadati</taxon>
        <taxon>Pseudomonadota</taxon>
        <taxon>Alphaproteobacteria</taxon>
        <taxon>Rhodospirillales</taxon>
        <taxon>Rhodospirillaceae</taxon>
        <taxon>Rhodospirillum</taxon>
    </lineage>
</organism>
<dbReference type="SUPFAM" id="SSF55781">
    <property type="entry name" value="GAF domain-like"/>
    <property type="match status" value="1"/>
</dbReference>
<keyword evidence="5" id="KW-0597">Phosphoprotein</keyword>
<dbReference type="STRING" id="269796.Rru_A3103"/>
<dbReference type="SUPFAM" id="SSF55874">
    <property type="entry name" value="ATPase domain of HSP90 chaperone/DNA topoisomerase II/histidine kinase"/>
    <property type="match status" value="1"/>
</dbReference>
<feature type="transmembrane region" description="Helical" evidence="10">
    <location>
        <begin position="253"/>
        <end position="272"/>
    </location>
</feature>
<keyword evidence="10" id="KW-0472">Membrane</keyword>
<dbReference type="InterPro" id="IPR050980">
    <property type="entry name" value="2C_sensor_his_kinase"/>
</dbReference>
<keyword evidence="8" id="KW-0902">Two-component regulatory system</keyword>
<dbReference type="HOGENOM" id="CLU_024784_0_0_5"/>
<dbReference type="SUPFAM" id="SSF47384">
    <property type="entry name" value="Homodimeric domain of signal transducing histidine kinase"/>
    <property type="match status" value="1"/>
</dbReference>
<dbReference type="eggNOG" id="COG4191">
    <property type="taxonomic scope" value="Bacteria"/>
</dbReference>
<dbReference type="AlphaFoldDB" id="Q2RPP7"/>
<evidence type="ECO:0000256" key="5">
    <source>
        <dbReference type="ARBA" id="ARBA00022553"/>
    </source>
</evidence>
<feature type="transmembrane region" description="Helical" evidence="10">
    <location>
        <begin position="155"/>
        <end position="174"/>
    </location>
</feature>
<dbReference type="SMART" id="SM00065">
    <property type="entry name" value="GAF"/>
    <property type="match status" value="1"/>
</dbReference>
<evidence type="ECO:0000256" key="7">
    <source>
        <dbReference type="ARBA" id="ARBA00022777"/>
    </source>
</evidence>
<dbReference type="InterPro" id="IPR036890">
    <property type="entry name" value="HATPase_C_sf"/>
</dbReference>
<dbReference type="CDD" id="cd00082">
    <property type="entry name" value="HisKA"/>
    <property type="match status" value="1"/>
</dbReference>
<feature type="transmembrane region" description="Helical" evidence="10">
    <location>
        <begin position="6"/>
        <end position="22"/>
    </location>
</feature>
<dbReference type="GO" id="GO:0005886">
    <property type="term" value="C:plasma membrane"/>
    <property type="evidence" value="ECO:0007669"/>
    <property type="project" value="UniProtKB-SubCell"/>
</dbReference>
<feature type="transmembrane region" description="Helical" evidence="10">
    <location>
        <begin position="60"/>
        <end position="82"/>
    </location>
</feature>
<evidence type="ECO:0000256" key="3">
    <source>
        <dbReference type="ARBA" id="ARBA00012438"/>
    </source>
</evidence>
<dbReference type="NCBIfam" id="TIGR02916">
    <property type="entry name" value="PEP_his_kin"/>
    <property type="match status" value="1"/>
</dbReference>
<evidence type="ECO:0000256" key="8">
    <source>
        <dbReference type="ARBA" id="ARBA00023012"/>
    </source>
</evidence>
<dbReference type="InterPro" id="IPR003594">
    <property type="entry name" value="HATPase_dom"/>
</dbReference>
<dbReference type="InterPro" id="IPR029016">
    <property type="entry name" value="GAF-like_dom_sf"/>
</dbReference>
<name>Q2RPP7_RHORT</name>
<comment type="catalytic activity">
    <reaction evidence="1">
        <text>ATP + protein L-histidine = ADP + protein N-phospho-L-histidine.</text>
        <dbReference type="EC" id="2.7.13.3"/>
    </reaction>
</comment>
<dbReference type="InterPro" id="IPR003018">
    <property type="entry name" value="GAF"/>
</dbReference>
<dbReference type="RefSeq" id="WP_011390851.1">
    <property type="nucleotide sequence ID" value="NC_007643.1"/>
</dbReference>
<feature type="transmembrane region" description="Helical" evidence="10">
    <location>
        <begin position="34"/>
        <end position="54"/>
    </location>
</feature>
<keyword evidence="9" id="KW-0843">Virulence</keyword>
<dbReference type="EC" id="2.7.13.3" evidence="3"/>
<feature type="transmembrane region" description="Helical" evidence="10">
    <location>
        <begin position="116"/>
        <end position="135"/>
    </location>
</feature>
<evidence type="ECO:0000256" key="2">
    <source>
        <dbReference type="ARBA" id="ARBA00004651"/>
    </source>
</evidence>
<protein>
    <recommendedName>
        <fullName evidence="3">histidine kinase</fullName>
        <ecNumber evidence="3">2.7.13.3</ecNumber>
    </recommendedName>
</protein>
<dbReference type="PhylomeDB" id="Q2RPP7"/>
<dbReference type="PATRIC" id="fig|269796.9.peg.3216"/>
<keyword evidence="10" id="KW-0812">Transmembrane</keyword>
<keyword evidence="7 12" id="KW-0418">Kinase</keyword>
<dbReference type="InterPro" id="IPR005467">
    <property type="entry name" value="His_kinase_dom"/>
</dbReference>
<dbReference type="PANTHER" id="PTHR44936:SF9">
    <property type="entry name" value="SENSOR PROTEIN CREC"/>
    <property type="match status" value="1"/>
</dbReference>
<evidence type="ECO:0000313" key="12">
    <source>
        <dbReference type="EMBL" id="ABC23898.1"/>
    </source>
</evidence>
<reference evidence="12 13" key="1">
    <citation type="journal article" date="2011" name="Stand. Genomic Sci.">
        <title>Complete genome sequence of Rhodospirillum rubrum type strain (S1).</title>
        <authorList>
            <person name="Munk A.C."/>
            <person name="Copeland A."/>
            <person name="Lucas S."/>
            <person name="Lapidus A."/>
            <person name="Del Rio T.G."/>
            <person name="Barry K."/>
            <person name="Detter J.C."/>
            <person name="Hammon N."/>
            <person name="Israni S."/>
            <person name="Pitluck S."/>
            <person name="Brettin T."/>
            <person name="Bruce D."/>
            <person name="Han C."/>
            <person name="Tapia R."/>
            <person name="Gilna P."/>
            <person name="Schmutz J."/>
            <person name="Larimer F."/>
            <person name="Land M."/>
            <person name="Kyrpides N.C."/>
            <person name="Mavromatis K."/>
            <person name="Richardson P."/>
            <person name="Rohde M."/>
            <person name="Goker M."/>
            <person name="Klenk H.P."/>
            <person name="Zhang Y."/>
            <person name="Roberts G.P."/>
            <person name="Reslewic S."/>
            <person name="Schwartz D.C."/>
        </authorList>
    </citation>
    <scope>NUCLEOTIDE SEQUENCE [LARGE SCALE GENOMIC DNA]</scope>
    <source>
        <strain evidence="13">ATCC 11170 / ATH 1.1.1 / DSM 467 / LMG 4362 / NCIMB 8255 / S1</strain>
    </source>
</reference>
<feature type="domain" description="Histidine kinase" evidence="11">
    <location>
        <begin position="469"/>
        <end position="680"/>
    </location>
</feature>
<comment type="subcellular location">
    <subcellularLocation>
        <location evidence="2">Cell membrane</location>
        <topology evidence="2">Multi-pass membrane protein</topology>
    </subcellularLocation>
</comment>
<dbReference type="InterPro" id="IPR004358">
    <property type="entry name" value="Sig_transdc_His_kin-like_C"/>
</dbReference>
<dbReference type="EnsemblBacteria" id="ABC23898">
    <property type="protein sequence ID" value="ABC23898"/>
    <property type="gene ID" value="Rru_A3103"/>
</dbReference>
<evidence type="ECO:0000256" key="4">
    <source>
        <dbReference type="ARBA" id="ARBA00022475"/>
    </source>
</evidence>
<dbReference type="InterPro" id="IPR036097">
    <property type="entry name" value="HisK_dim/P_sf"/>
</dbReference>
<dbReference type="EMBL" id="CP000230">
    <property type="protein sequence ID" value="ABC23898.1"/>
    <property type="molecule type" value="Genomic_DNA"/>
</dbReference>
<dbReference type="SMART" id="SM00387">
    <property type="entry name" value="HATPase_c"/>
    <property type="match status" value="1"/>
</dbReference>
<keyword evidence="6 12" id="KW-0808">Transferase</keyword>
<sequence>MVMVVGYCLACAAFLVLIVQAVSGRRRTGRERLVLAMPLVAGALWAGVTAARAVVPLPDWAFVLAEIGRAACWIGLLAAIVLENRERRLLAVSLLTIVLGGGAVILHAALHDRDAFWSLTLSSLLLYTIAGFVLLEQLYRSAREQQKWMIKHLSIALVCFFGFDLYFFSTALVMGGLDIDLLTARGYVAAFLALMATVSISRLNGHSERLHLSHGAAFQSMILVACGLYLVSMAAIGYYLRHIGGAWGGPLEIVFFFATLALLGIGLSSGALRARLRVIVSKHFFKYRYDYRNEWLGFTATITGAGSEGLHERIVKAVAAIIESTGGALWTRSVEDGVLLPTARWNMGASPLPAIPLDSSLCRYLQSQAWVVDLSEALTFPDRYPGLTLPDWLAEHPRAGLCVPLILREELQGVLVLGPLRAPRKLVWEDLDILKTVGCHAAGYLSEERALNRLSDAQRLDAFNRRFAFVIHDIKNVVSQMCLMAKNAERFGDNPDFQKDMIATVVHSADRLQKLLQDLKAAGQTPDPAALSPAAVPLAEVVREAGERWRALKPDLLVDLAPDWAPNSAIVCSGREMASVLDHLLQNAIDAVATTGGTVRLSHREGGGQAIVEVADEGPGMEDAFIADGLFRPLNSTKSTGLGIGAFQCREIVRRMGGQLTVTSDRGRGTRMTVLLPDRTAQARRGAA</sequence>
<evidence type="ECO:0000313" key="13">
    <source>
        <dbReference type="Proteomes" id="UP000001929"/>
    </source>
</evidence>
<feature type="transmembrane region" description="Helical" evidence="10">
    <location>
        <begin position="186"/>
        <end position="204"/>
    </location>
</feature>
<feature type="transmembrane region" description="Helical" evidence="10">
    <location>
        <begin position="216"/>
        <end position="241"/>
    </location>
</feature>
<keyword evidence="13" id="KW-1185">Reference proteome</keyword>
<dbReference type="KEGG" id="rru:Rru_A3103"/>
<dbReference type="Gene3D" id="3.30.450.40">
    <property type="match status" value="1"/>
</dbReference>
<evidence type="ECO:0000256" key="6">
    <source>
        <dbReference type="ARBA" id="ARBA00022679"/>
    </source>
</evidence>
<feature type="transmembrane region" description="Helical" evidence="10">
    <location>
        <begin position="89"/>
        <end position="110"/>
    </location>
</feature>